<accession>A0A137NVI1</accession>
<sequence length="296" mass="33872">MGDYTEEFKLLFPGELKSLKFNDSNNSFNIASNEHYSIGTNLSIEEVNGARYLKHETGFICYKDGVLTTTTHMDKNTVVYLKSKKDTDYPFKLKCKDGYFDKDLKVCSGSEEAYNFQLLWSDLVNPEDLEDFDNSSDTNSDIEYISTDGLNLTSNENSLFTLILNRELISHANFFDDDNSLMFSEENSDDIKFQFKNIKDKIHVYSPEHGYFCVLKGEDYYDHGPGDYVGFSEEIPQSAVTLSKTNELGTYKLVNGSQFVKVLNPEEFPNCVFVDSADDASDFQFVLVNEEYEFEV</sequence>
<dbReference type="Proteomes" id="UP000070444">
    <property type="component" value="Unassembled WGS sequence"/>
</dbReference>
<name>A0A137NVI1_CONC2</name>
<evidence type="ECO:0000313" key="2">
    <source>
        <dbReference type="Proteomes" id="UP000070444"/>
    </source>
</evidence>
<gene>
    <name evidence="1" type="ORF">CONCODRAFT_124345</name>
</gene>
<dbReference type="EMBL" id="KQ964692">
    <property type="protein sequence ID" value="KXN66757.1"/>
    <property type="molecule type" value="Genomic_DNA"/>
</dbReference>
<evidence type="ECO:0000313" key="1">
    <source>
        <dbReference type="EMBL" id="KXN66757.1"/>
    </source>
</evidence>
<protein>
    <submittedName>
        <fullName evidence="1">Uncharacterized protein</fullName>
    </submittedName>
</protein>
<keyword evidence="2" id="KW-1185">Reference proteome</keyword>
<proteinExistence type="predicted"/>
<dbReference type="AlphaFoldDB" id="A0A137NVI1"/>
<organism evidence="1 2">
    <name type="scientific">Conidiobolus coronatus (strain ATCC 28846 / CBS 209.66 / NRRL 28638)</name>
    <name type="common">Delacroixia coronata</name>
    <dbReference type="NCBI Taxonomy" id="796925"/>
    <lineage>
        <taxon>Eukaryota</taxon>
        <taxon>Fungi</taxon>
        <taxon>Fungi incertae sedis</taxon>
        <taxon>Zoopagomycota</taxon>
        <taxon>Entomophthoromycotina</taxon>
        <taxon>Entomophthoromycetes</taxon>
        <taxon>Entomophthorales</taxon>
        <taxon>Ancylistaceae</taxon>
        <taxon>Conidiobolus</taxon>
    </lineage>
</organism>
<reference evidence="1 2" key="1">
    <citation type="journal article" date="2015" name="Genome Biol. Evol.">
        <title>Phylogenomic analyses indicate that early fungi evolved digesting cell walls of algal ancestors of land plants.</title>
        <authorList>
            <person name="Chang Y."/>
            <person name="Wang S."/>
            <person name="Sekimoto S."/>
            <person name="Aerts A.L."/>
            <person name="Choi C."/>
            <person name="Clum A."/>
            <person name="LaButti K.M."/>
            <person name="Lindquist E.A."/>
            <person name="Yee Ngan C."/>
            <person name="Ohm R.A."/>
            <person name="Salamov A.A."/>
            <person name="Grigoriev I.V."/>
            <person name="Spatafora J.W."/>
            <person name="Berbee M.L."/>
        </authorList>
    </citation>
    <scope>NUCLEOTIDE SEQUENCE [LARGE SCALE GENOMIC DNA]</scope>
    <source>
        <strain evidence="1 2">NRRL 28638</strain>
    </source>
</reference>